<name>A0A1Y1ZYT6_9PLEO</name>
<dbReference type="AlphaFoldDB" id="A0A1Y1ZYT6"/>
<protein>
    <submittedName>
        <fullName evidence="2">Uncharacterized protein</fullName>
    </submittedName>
</protein>
<feature type="transmembrane region" description="Helical" evidence="1">
    <location>
        <begin position="36"/>
        <end position="64"/>
    </location>
</feature>
<evidence type="ECO:0000313" key="3">
    <source>
        <dbReference type="Proteomes" id="UP000193144"/>
    </source>
</evidence>
<feature type="transmembrane region" description="Helical" evidence="1">
    <location>
        <begin position="105"/>
        <end position="126"/>
    </location>
</feature>
<keyword evidence="1" id="KW-1133">Transmembrane helix</keyword>
<dbReference type="Proteomes" id="UP000193144">
    <property type="component" value="Unassembled WGS sequence"/>
</dbReference>
<reference evidence="2 3" key="1">
    <citation type="submission" date="2016-07" db="EMBL/GenBank/DDBJ databases">
        <title>Pervasive Adenine N6-methylation of Active Genes in Fungi.</title>
        <authorList>
            <consortium name="DOE Joint Genome Institute"/>
            <person name="Mondo S.J."/>
            <person name="Dannebaum R.O."/>
            <person name="Kuo R.C."/>
            <person name="Labutti K."/>
            <person name="Haridas S."/>
            <person name="Kuo A."/>
            <person name="Salamov A."/>
            <person name="Ahrendt S.R."/>
            <person name="Lipzen A."/>
            <person name="Sullivan W."/>
            <person name="Andreopoulos W.B."/>
            <person name="Clum A."/>
            <person name="Lindquist E."/>
            <person name="Daum C."/>
            <person name="Ramamoorthy G.K."/>
            <person name="Gryganskyi A."/>
            <person name="Culley D."/>
            <person name="Magnuson J.K."/>
            <person name="James T.Y."/>
            <person name="O'Malley M.A."/>
            <person name="Stajich J.E."/>
            <person name="Spatafora J.W."/>
            <person name="Visel A."/>
            <person name="Grigoriev I.V."/>
        </authorList>
    </citation>
    <scope>NUCLEOTIDE SEQUENCE [LARGE SCALE GENOMIC DNA]</scope>
    <source>
        <strain evidence="2 3">CBS 115471</strain>
    </source>
</reference>
<evidence type="ECO:0000313" key="2">
    <source>
        <dbReference type="EMBL" id="ORY15419.1"/>
    </source>
</evidence>
<sequence length="136" mass="16127">MPFFQLFTFEKGDSPTTKQTCKRSKLPVFNERLNTLLTGLLLLPVITIFLYGLFLIVPPLLFYIPWVCYRLYVEPFMEYQCYLYARLLLWGGLELTERNIFWVKVSAPIIFTLTNPVLYVAMVQLYRNRSVHFPDE</sequence>
<evidence type="ECO:0000256" key="1">
    <source>
        <dbReference type="SAM" id="Phobius"/>
    </source>
</evidence>
<organism evidence="2 3">
    <name type="scientific">Clohesyomyces aquaticus</name>
    <dbReference type="NCBI Taxonomy" id="1231657"/>
    <lineage>
        <taxon>Eukaryota</taxon>
        <taxon>Fungi</taxon>
        <taxon>Dikarya</taxon>
        <taxon>Ascomycota</taxon>
        <taxon>Pezizomycotina</taxon>
        <taxon>Dothideomycetes</taxon>
        <taxon>Pleosporomycetidae</taxon>
        <taxon>Pleosporales</taxon>
        <taxon>Lindgomycetaceae</taxon>
        <taxon>Clohesyomyces</taxon>
    </lineage>
</organism>
<proteinExistence type="predicted"/>
<keyword evidence="3" id="KW-1185">Reference proteome</keyword>
<accession>A0A1Y1ZYT6</accession>
<dbReference type="EMBL" id="MCFA01000025">
    <property type="protein sequence ID" value="ORY15419.1"/>
    <property type="molecule type" value="Genomic_DNA"/>
</dbReference>
<gene>
    <name evidence="2" type="ORF">BCR34DRAFT_598403</name>
</gene>
<comment type="caution">
    <text evidence="2">The sequence shown here is derived from an EMBL/GenBank/DDBJ whole genome shotgun (WGS) entry which is preliminary data.</text>
</comment>
<keyword evidence="1" id="KW-0472">Membrane</keyword>
<keyword evidence="1" id="KW-0812">Transmembrane</keyword>